<reference evidence="1" key="2">
    <citation type="submission" date="2015-06" db="UniProtKB">
        <authorList>
            <consortium name="EnsemblProtists"/>
        </authorList>
    </citation>
    <scope>IDENTIFICATION</scope>
    <source>
        <strain evidence="1">Emoy2</strain>
    </source>
</reference>
<name>M4BBI5_HYAAE</name>
<dbReference type="EMBL" id="JH598095">
    <property type="status" value="NOT_ANNOTATED_CDS"/>
    <property type="molecule type" value="Genomic_DNA"/>
</dbReference>
<accession>M4BBI5</accession>
<evidence type="ECO:0000313" key="2">
    <source>
        <dbReference type="Proteomes" id="UP000011713"/>
    </source>
</evidence>
<dbReference type="VEuPathDB" id="FungiDB:HpaG803648"/>
<dbReference type="HOGENOM" id="CLU_2854426_0_0_1"/>
<dbReference type="EnsemblProtists" id="HpaT803648">
    <property type="protein sequence ID" value="HpaP803648"/>
    <property type="gene ID" value="HpaG803648"/>
</dbReference>
<dbReference type="Proteomes" id="UP000011713">
    <property type="component" value="Unassembled WGS sequence"/>
</dbReference>
<organism evidence="1 2">
    <name type="scientific">Hyaloperonospora arabidopsidis (strain Emoy2)</name>
    <name type="common">Downy mildew agent</name>
    <name type="synonym">Peronospora arabidopsidis</name>
    <dbReference type="NCBI Taxonomy" id="559515"/>
    <lineage>
        <taxon>Eukaryota</taxon>
        <taxon>Sar</taxon>
        <taxon>Stramenopiles</taxon>
        <taxon>Oomycota</taxon>
        <taxon>Peronosporomycetes</taxon>
        <taxon>Peronosporales</taxon>
        <taxon>Peronosporaceae</taxon>
        <taxon>Hyaloperonospora</taxon>
    </lineage>
</organism>
<protein>
    <submittedName>
        <fullName evidence="1">Uncharacterized protein</fullName>
    </submittedName>
</protein>
<dbReference type="AlphaFoldDB" id="M4BBI5"/>
<keyword evidence="2" id="KW-1185">Reference proteome</keyword>
<proteinExistence type="predicted"/>
<dbReference type="InParanoid" id="M4BBI5"/>
<reference evidence="2" key="1">
    <citation type="journal article" date="2010" name="Science">
        <title>Signatures of adaptation to obligate biotrophy in the Hyaloperonospora arabidopsidis genome.</title>
        <authorList>
            <person name="Baxter L."/>
            <person name="Tripathy S."/>
            <person name="Ishaque N."/>
            <person name="Boot N."/>
            <person name="Cabral A."/>
            <person name="Kemen E."/>
            <person name="Thines M."/>
            <person name="Ah-Fong A."/>
            <person name="Anderson R."/>
            <person name="Badejoko W."/>
            <person name="Bittner-Eddy P."/>
            <person name="Boore J.L."/>
            <person name="Chibucos M.C."/>
            <person name="Coates M."/>
            <person name="Dehal P."/>
            <person name="Delehaunty K."/>
            <person name="Dong S."/>
            <person name="Downton P."/>
            <person name="Dumas B."/>
            <person name="Fabro G."/>
            <person name="Fronick C."/>
            <person name="Fuerstenberg S.I."/>
            <person name="Fulton L."/>
            <person name="Gaulin E."/>
            <person name="Govers F."/>
            <person name="Hughes L."/>
            <person name="Humphray S."/>
            <person name="Jiang R.H."/>
            <person name="Judelson H."/>
            <person name="Kamoun S."/>
            <person name="Kyung K."/>
            <person name="Meijer H."/>
            <person name="Minx P."/>
            <person name="Morris P."/>
            <person name="Nelson J."/>
            <person name="Phuntumart V."/>
            <person name="Qutob D."/>
            <person name="Rehmany A."/>
            <person name="Rougon-Cardoso A."/>
            <person name="Ryden P."/>
            <person name="Torto-Alalibo T."/>
            <person name="Studholme D."/>
            <person name="Wang Y."/>
            <person name="Win J."/>
            <person name="Wood J."/>
            <person name="Clifton S.W."/>
            <person name="Rogers J."/>
            <person name="Van den Ackerveken G."/>
            <person name="Jones J.D."/>
            <person name="McDowell J.M."/>
            <person name="Beynon J."/>
            <person name="Tyler B.M."/>
        </authorList>
    </citation>
    <scope>NUCLEOTIDE SEQUENCE [LARGE SCALE GENOMIC DNA]</scope>
    <source>
        <strain evidence="2">Emoy2</strain>
    </source>
</reference>
<evidence type="ECO:0000313" key="1">
    <source>
        <dbReference type="EnsemblProtists" id="HpaP803648"/>
    </source>
</evidence>
<sequence length="65" mass="7227">MILLELPVPVGLQHPGRGNKGCGTGGFQRETGSREFEFLSSVETTGKWRHRTNGPLSREERELSC</sequence>